<evidence type="ECO:0000313" key="3">
    <source>
        <dbReference type="Proteomes" id="UP000179807"/>
    </source>
</evidence>
<protein>
    <submittedName>
        <fullName evidence="2">Uncharacterized protein</fullName>
    </submittedName>
</protein>
<dbReference type="OrthoDB" id="10524705at2759"/>
<evidence type="ECO:0000313" key="2">
    <source>
        <dbReference type="EMBL" id="OHT10753.1"/>
    </source>
</evidence>
<dbReference type="GeneID" id="94835777"/>
<dbReference type="VEuPathDB" id="TrichDB:TRFO_19888"/>
<dbReference type="EMBL" id="MLAK01000603">
    <property type="protein sequence ID" value="OHT10753.1"/>
    <property type="molecule type" value="Genomic_DNA"/>
</dbReference>
<organism evidence="2 3">
    <name type="scientific">Tritrichomonas foetus</name>
    <dbReference type="NCBI Taxonomy" id="1144522"/>
    <lineage>
        <taxon>Eukaryota</taxon>
        <taxon>Metamonada</taxon>
        <taxon>Parabasalia</taxon>
        <taxon>Tritrichomonadida</taxon>
        <taxon>Tritrichomonadidae</taxon>
        <taxon>Tritrichomonas</taxon>
    </lineage>
</organism>
<feature type="region of interest" description="Disordered" evidence="1">
    <location>
        <begin position="38"/>
        <end position="73"/>
    </location>
</feature>
<proteinExistence type="predicted"/>
<feature type="compositionally biased region" description="Polar residues" evidence="1">
    <location>
        <begin position="38"/>
        <end position="47"/>
    </location>
</feature>
<dbReference type="AlphaFoldDB" id="A0A1J4KHB9"/>
<reference evidence="2" key="1">
    <citation type="submission" date="2016-10" db="EMBL/GenBank/DDBJ databases">
        <authorList>
            <person name="Benchimol M."/>
            <person name="Almeida L.G."/>
            <person name="Vasconcelos A.T."/>
            <person name="Perreira-Neves A."/>
            <person name="Rosa I.A."/>
            <person name="Tasca T."/>
            <person name="Bogo M.R."/>
            <person name="de Souza W."/>
        </authorList>
    </citation>
    <scope>NUCLEOTIDE SEQUENCE [LARGE SCALE GENOMIC DNA]</scope>
    <source>
        <strain evidence="2">K</strain>
    </source>
</reference>
<dbReference type="Proteomes" id="UP000179807">
    <property type="component" value="Unassembled WGS sequence"/>
</dbReference>
<sequence length="124" mass="14448">MDLDEWDREAFDEWEIESYDIPNDQPMVMPIITQNTNNMSQIHNNPTAGPFPEVEIGSSSDEEAPPIPESSQLARENLQLRARVEQLVQQSKSEENKNKSLKKQLFKCRNIFKHQIKSMKKSFK</sequence>
<accession>A0A1J4KHB9</accession>
<evidence type="ECO:0000256" key="1">
    <source>
        <dbReference type="SAM" id="MobiDB-lite"/>
    </source>
</evidence>
<dbReference type="RefSeq" id="XP_068363889.1">
    <property type="nucleotide sequence ID" value="XM_068501073.1"/>
</dbReference>
<gene>
    <name evidence="2" type="ORF">TRFO_19888</name>
</gene>
<keyword evidence="3" id="KW-1185">Reference proteome</keyword>
<name>A0A1J4KHB9_9EUKA</name>
<comment type="caution">
    <text evidence="2">The sequence shown here is derived from an EMBL/GenBank/DDBJ whole genome shotgun (WGS) entry which is preliminary data.</text>
</comment>